<dbReference type="EMBL" id="CBSW010000215">
    <property type="protein sequence ID" value="CDG98014.1"/>
    <property type="molecule type" value="Genomic_DNA"/>
</dbReference>
<reference evidence="1" key="1">
    <citation type="submission" date="2013-07" db="EMBL/GenBank/DDBJ databases">
        <title>Sub-species coevolution in mutualistic symbiosis.</title>
        <authorList>
            <person name="Murfin K."/>
            <person name="Klassen J."/>
            <person name="Lee M."/>
            <person name="Forst S."/>
            <person name="Stock P."/>
            <person name="Goodrich-Blair H."/>
        </authorList>
    </citation>
    <scope>NUCLEOTIDE SEQUENCE [LARGE SCALE GENOMIC DNA]</scope>
    <source>
        <strain evidence="1">Puntauvense</strain>
    </source>
</reference>
<evidence type="ECO:0000313" key="1">
    <source>
        <dbReference type="EMBL" id="CDG98014.1"/>
    </source>
</evidence>
<dbReference type="AlphaFoldDB" id="A0A077NGX6"/>
<dbReference type="HOGENOM" id="CLU_2775044_0_0_6"/>
<name>A0A077NGX6_XENBV</name>
<sequence>MSLLTVPIMSIANASLLALNEKNPISAPRHHNNRTKDKNVKPYLVVTAINTARILLRQKIVTATQTSHL</sequence>
<comment type="caution">
    <text evidence="1">The sequence shown here is derived from an EMBL/GenBank/DDBJ whole genome shotgun (WGS) entry which is preliminary data.</text>
</comment>
<gene>
    <name evidence="1" type="ORF">XBP1_2920008</name>
</gene>
<evidence type="ECO:0000313" key="2">
    <source>
        <dbReference type="Proteomes" id="UP000028511"/>
    </source>
</evidence>
<organism evidence="1 2">
    <name type="scientific">Xenorhabdus bovienii str. puntauvense</name>
    <dbReference type="NCBI Taxonomy" id="1398201"/>
    <lineage>
        <taxon>Bacteria</taxon>
        <taxon>Pseudomonadati</taxon>
        <taxon>Pseudomonadota</taxon>
        <taxon>Gammaproteobacteria</taxon>
        <taxon>Enterobacterales</taxon>
        <taxon>Morganellaceae</taxon>
        <taxon>Xenorhabdus</taxon>
    </lineage>
</organism>
<proteinExistence type="predicted"/>
<accession>A0A077NGX6</accession>
<protein>
    <submittedName>
        <fullName evidence="1">Uncharacterized protein</fullName>
    </submittedName>
</protein>
<dbReference type="Proteomes" id="UP000028511">
    <property type="component" value="Unassembled WGS sequence"/>
</dbReference>